<dbReference type="InterPro" id="IPR016812">
    <property type="entry name" value="PPase_methylesterase_euk"/>
</dbReference>
<evidence type="ECO:0000256" key="5">
    <source>
        <dbReference type="PIRNR" id="PIRNR022950"/>
    </source>
</evidence>
<comment type="function">
    <text evidence="5">Demethylates proteins that have been reversibly carboxymethylated.</text>
</comment>
<evidence type="ECO:0000256" key="6">
    <source>
        <dbReference type="PIRSR" id="PIRSR022950-1"/>
    </source>
</evidence>
<comment type="similarity">
    <text evidence="1 5">Belongs to the AB hydrolase superfamily.</text>
</comment>
<evidence type="ECO:0000313" key="8">
    <source>
        <dbReference type="EMBL" id="KAG5178506.1"/>
    </source>
</evidence>
<accession>A0A835YP78</accession>
<keyword evidence="9" id="KW-1185">Reference proteome</keyword>
<dbReference type="Proteomes" id="UP000664859">
    <property type="component" value="Unassembled WGS sequence"/>
</dbReference>
<dbReference type="OrthoDB" id="194865at2759"/>
<comment type="catalytic activity">
    <reaction evidence="4">
        <text>[phosphatase 2A protein]-C-terminal L-leucine methyl ester + H2O = [phosphatase 2A protein]-C-terminal L-leucine + methanol + H(+)</text>
        <dbReference type="Rhea" id="RHEA:48548"/>
        <dbReference type="Rhea" id="RHEA-COMP:12134"/>
        <dbReference type="Rhea" id="RHEA-COMP:12135"/>
        <dbReference type="ChEBI" id="CHEBI:15377"/>
        <dbReference type="ChEBI" id="CHEBI:15378"/>
        <dbReference type="ChEBI" id="CHEBI:17790"/>
        <dbReference type="ChEBI" id="CHEBI:90516"/>
        <dbReference type="ChEBI" id="CHEBI:90517"/>
        <dbReference type="EC" id="3.1.1.89"/>
    </reaction>
</comment>
<feature type="active site" evidence="6">
    <location>
        <position position="151"/>
    </location>
</feature>
<dbReference type="EMBL" id="JAFCMP010000514">
    <property type="protein sequence ID" value="KAG5178506.1"/>
    <property type="molecule type" value="Genomic_DNA"/>
</dbReference>
<dbReference type="GO" id="GO:0051723">
    <property type="term" value="F:protein methylesterase activity"/>
    <property type="evidence" value="ECO:0007669"/>
    <property type="project" value="UniProtKB-EC"/>
</dbReference>
<feature type="active site" evidence="6">
    <location>
        <position position="286"/>
    </location>
</feature>
<organism evidence="8 9">
    <name type="scientific">Tribonema minus</name>
    <dbReference type="NCBI Taxonomy" id="303371"/>
    <lineage>
        <taxon>Eukaryota</taxon>
        <taxon>Sar</taxon>
        <taxon>Stramenopiles</taxon>
        <taxon>Ochrophyta</taxon>
        <taxon>PX clade</taxon>
        <taxon>Xanthophyceae</taxon>
        <taxon>Tribonematales</taxon>
        <taxon>Tribonemataceae</taxon>
        <taxon>Tribonema</taxon>
    </lineage>
</organism>
<evidence type="ECO:0000313" key="9">
    <source>
        <dbReference type="Proteomes" id="UP000664859"/>
    </source>
</evidence>
<gene>
    <name evidence="8" type="ORF">JKP88DRAFT_196213</name>
</gene>
<comment type="caution">
    <text evidence="8">The sequence shown here is derived from an EMBL/GenBank/DDBJ whole genome shotgun (WGS) entry which is preliminary data.</text>
</comment>
<feature type="active site" evidence="6">
    <location>
        <position position="117"/>
    </location>
</feature>
<feature type="domain" description="AB hydrolase-1" evidence="7">
    <location>
        <begin position="25"/>
        <end position="297"/>
    </location>
</feature>
<dbReference type="AlphaFoldDB" id="A0A835YP78"/>
<dbReference type="PANTHER" id="PTHR14189:SF0">
    <property type="entry name" value="PROTEIN PHOSPHATASE METHYLESTERASE 1"/>
    <property type="match status" value="1"/>
</dbReference>
<evidence type="ECO:0000259" key="7">
    <source>
        <dbReference type="Pfam" id="PF12697"/>
    </source>
</evidence>
<dbReference type="Pfam" id="PF12697">
    <property type="entry name" value="Abhydrolase_6"/>
    <property type="match status" value="1"/>
</dbReference>
<dbReference type="Gene3D" id="3.40.50.1820">
    <property type="entry name" value="alpha/beta hydrolase"/>
    <property type="match status" value="1"/>
</dbReference>
<dbReference type="InterPro" id="IPR000073">
    <property type="entry name" value="AB_hydrolase_1"/>
</dbReference>
<evidence type="ECO:0000256" key="1">
    <source>
        <dbReference type="ARBA" id="ARBA00008645"/>
    </source>
</evidence>
<dbReference type="EC" id="3.1.1.-" evidence="5"/>
<reference evidence="8" key="1">
    <citation type="submission" date="2021-02" db="EMBL/GenBank/DDBJ databases">
        <title>First Annotated Genome of the Yellow-green Alga Tribonema minus.</title>
        <authorList>
            <person name="Mahan K.M."/>
        </authorList>
    </citation>
    <scope>NUCLEOTIDE SEQUENCE</scope>
    <source>
        <strain evidence="8">UTEX B ZZ1240</strain>
    </source>
</reference>
<name>A0A835YP78_9STRA</name>
<dbReference type="InterPro" id="IPR029058">
    <property type="entry name" value="AB_hydrolase_fold"/>
</dbReference>
<keyword evidence="3 5" id="KW-0378">Hydrolase</keyword>
<dbReference type="SUPFAM" id="SSF53474">
    <property type="entry name" value="alpha/beta-Hydrolases"/>
    <property type="match status" value="1"/>
</dbReference>
<proteinExistence type="inferred from homology"/>
<evidence type="ECO:0000256" key="2">
    <source>
        <dbReference type="ARBA" id="ARBA00022487"/>
    </source>
</evidence>
<sequence>MSVPCRGAKFDVHVAGAANMSGGLVFLLHGAGFTGMSWAPLVDHLKQLCCCVAPDLRAHGGTTTADDTDLAASTLVSDALELLNALLQQHGTLPPLRSTAQPQQHQPPVRVLLVGHSLGGAIAVRMAAHERTPQQRSDADTYCIGGVVCIDVAEGTALASLPHMAAVIASMPQSFATIDDAIAWHLKSGSIRSAAAARVTVPSRLVLASCEREGEGEGGGVYKWRTDLACTERFWEGWFMGLSSAFINLRIPKLLIVAGMDRLDTELTVGQIQGKFQLKLVYGAGHSVHEDQPQQVASHVLAFARHFGILNVGSPQAEQDELRAKLERARNLGKPPSGSGGGS</sequence>
<protein>
    <recommendedName>
        <fullName evidence="5">Protein phosphatase methylesterase 1</fullName>
        <shortName evidence="5">PME-1</shortName>
        <ecNumber evidence="5">3.1.1.-</ecNumber>
    </recommendedName>
</protein>
<evidence type="ECO:0000256" key="3">
    <source>
        <dbReference type="ARBA" id="ARBA00022801"/>
    </source>
</evidence>
<dbReference type="PIRSF" id="PIRSF022950">
    <property type="entry name" value="PPase_methylesterase_euk"/>
    <property type="match status" value="1"/>
</dbReference>
<evidence type="ECO:0000256" key="4">
    <source>
        <dbReference type="ARBA" id="ARBA00049203"/>
    </source>
</evidence>
<keyword evidence="2 5" id="KW-0719">Serine esterase</keyword>
<dbReference type="PANTHER" id="PTHR14189">
    <property type="entry name" value="PROTEIN PHOSPHATASE METHYLESTERASE-1 RELATED"/>
    <property type="match status" value="1"/>
</dbReference>